<name>A0ABX4I423_9LACT</name>
<proteinExistence type="predicted"/>
<comment type="caution">
    <text evidence="1">The sequence shown here is derived from an EMBL/GenBank/DDBJ whole genome shotgun (WGS) entry which is preliminary data.</text>
</comment>
<gene>
    <name evidence="1" type="ORF">RR45_GL001773</name>
</gene>
<dbReference type="EMBL" id="JXJT01000050">
    <property type="protein sequence ID" value="PCR98935.1"/>
    <property type="molecule type" value="Genomic_DNA"/>
</dbReference>
<protein>
    <submittedName>
        <fullName evidence="1">Uncharacterized protein</fullName>
    </submittedName>
</protein>
<keyword evidence="2" id="KW-1185">Reference proteome</keyword>
<evidence type="ECO:0000313" key="2">
    <source>
        <dbReference type="Proteomes" id="UP000218979"/>
    </source>
</evidence>
<reference evidence="1 2" key="1">
    <citation type="submission" date="2014-12" db="EMBL/GenBank/DDBJ databases">
        <title>Draft genome sequences of 10 type strains of Lactococcus.</title>
        <authorList>
            <person name="Sun Z."/>
            <person name="Zhong Z."/>
            <person name="Liu W."/>
            <person name="Zhang W."/>
            <person name="Zhang H."/>
        </authorList>
    </citation>
    <scope>NUCLEOTIDE SEQUENCE [LARGE SCALE GENOMIC DNA]</scope>
    <source>
        <strain evidence="1 2">DSM 22330</strain>
    </source>
</reference>
<evidence type="ECO:0000313" key="1">
    <source>
        <dbReference type="EMBL" id="PCR98935.1"/>
    </source>
</evidence>
<dbReference type="Proteomes" id="UP000218979">
    <property type="component" value="Unassembled WGS sequence"/>
</dbReference>
<accession>A0ABX4I423</accession>
<organism evidence="1 2">
    <name type="scientific">Pseudolactococcus chungangensis CAU 28 = DSM 22330</name>
    <dbReference type="NCBI Taxonomy" id="1122154"/>
    <lineage>
        <taxon>Bacteria</taxon>
        <taxon>Bacillati</taxon>
        <taxon>Bacillota</taxon>
        <taxon>Bacilli</taxon>
        <taxon>Lactobacillales</taxon>
        <taxon>Streptococcaceae</taxon>
        <taxon>Pseudolactococcus</taxon>
    </lineage>
</organism>
<dbReference type="RefSeq" id="WP_167362612.1">
    <property type="nucleotide sequence ID" value="NZ_FPKS01000034.1"/>
</dbReference>
<sequence>MKSHKKILSSVKNDFKDIENLGIDLLFEYSTTIEYLKSISDDEFENLKDTIINVELLS</sequence>